<protein>
    <submittedName>
        <fullName evidence="2">Carboxymuconolactone decarboxylase family protein</fullName>
    </submittedName>
</protein>
<dbReference type="SUPFAM" id="SSF69118">
    <property type="entry name" value="AhpD-like"/>
    <property type="match status" value="1"/>
</dbReference>
<dbReference type="RefSeq" id="WP_315606622.1">
    <property type="nucleotide sequence ID" value="NZ_CP130318.1"/>
</dbReference>
<dbReference type="Pfam" id="PF02627">
    <property type="entry name" value="CMD"/>
    <property type="match status" value="1"/>
</dbReference>
<dbReference type="InterPro" id="IPR029032">
    <property type="entry name" value="AhpD-like"/>
</dbReference>
<name>A0AA96LH17_9BACL</name>
<dbReference type="PANTHER" id="PTHR35446:SF2">
    <property type="entry name" value="CARBOXYMUCONOLACTONE DECARBOXYLASE-LIKE DOMAIN-CONTAINING PROTEIN"/>
    <property type="match status" value="1"/>
</dbReference>
<dbReference type="InterPro" id="IPR004675">
    <property type="entry name" value="AhpD_core"/>
</dbReference>
<dbReference type="PANTHER" id="PTHR35446">
    <property type="entry name" value="SI:CH211-175M2.5"/>
    <property type="match status" value="1"/>
</dbReference>
<proteinExistence type="predicted"/>
<sequence length="332" mass="36475">MIRYIQPVKDAAFKPIYNQIQRDFGLVGDIFKMHSPSPPLLAGLWAALRETQLVGDVPRKLKEAVAVAVSHINRCPFCVDAHSAMLTASGDKETAARILHSQTELISDDRLRESVEWALATRSPGSLRLRNPPFSRELAPEMIGTVVINHYINKMMDVLLNQAILLKNKLVRSALFRAGAVLLASTVRRGKQPGESLSFLPDREVPLPGKLDWAAPHPTVSRAFACFAASVQEAGESVLDESARAAVQAYLEQWSGQDPGMSRRWVDSPTGHLTGSSRTAARLALLTAVTPYQVDDELIQAFRSAYPEDRQLLSALSWASFSSACTVGSWCR</sequence>
<dbReference type="EMBL" id="CP130318">
    <property type="protein sequence ID" value="WNQ12843.1"/>
    <property type="molecule type" value="Genomic_DNA"/>
</dbReference>
<feature type="domain" description="Carboxymuconolactone decarboxylase-like" evidence="1">
    <location>
        <begin position="40"/>
        <end position="118"/>
    </location>
</feature>
<evidence type="ECO:0000259" key="1">
    <source>
        <dbReference type="Pfam" id="PF02627"/>
    </source>
</evidence>
<dbReference type="InterPro" id="IPR003779">
    <property type="entry name" value="CMD-like"/>
</dbReference>
<dbReference type="KEGG" id="paun:MJA45_07365"/>
<accession>A0AA96LH17</accession>
<dbReference type="Proteomes" id="UP001305702">
    <property type="component" value="Chromosome"/>
</dbReference>
<dbReference type="GO" id="GO:0051920">
    <property type="term" value="F:peroxiredoxin activity"/>
    <property type="evidence" value="ECO:0007669"/>
    <property type="project" value="InterPro"/>
</dbReference>
<organism evidence="2 3">
    <name type="scientific">Paenibacillus aurantius</name>
    <dbReference type="NCBI Taxonomy" id="2918900"/>
    <lineage>
        <taxon>Bacteria</taxon>
        <taxon>Bacillati</taxon>
        <taxon>Bacillota</taxon>
        <taxon>Bacilli</taxon>
        <taxon>Bacillales</taxon>
        <taxon>Paenibacillaceae</taxon>
        <taxon>Paenibacillus</taxon>
    </lineage>
</organism>
<dbReference type="Gene3D" id="1.20.1290.10">
    <property type="entry name" value="AhpD-like"/>
    <property type="match status" value="1"/>
</dbReference>
<reference evidence="2 3" key="1">
    <citation type="submission" date="2022-02" db="EMBL/GenBank/DDBJ databases">
        <title>Paenibacillus sp. MBLB1776 Whole Genome Shotgun Sequencing.</title>
        <authorList>
            <person name="Hwang C.Y."/>
            <person name="Cho E.-S."/>
            <person name="Seo M.-J."/>
        </authorList>
    </citation>
    <scope>NUCLEOTIDE SEQUENCE [LARGE SCALE GENOMIC DNA]</scope>
    <source>
        <strain evidence="2 3">MBLB1776</strain>
    </source>
</reference>
<dbReference type="NCBIfam" id="TIGR00778">
    <property type="entry name" value="ahpD_dom"/>
    <property type="match status" value="1"/>
</dbReference>
<evidence type="ECO:0000313" key="2">
    <source>
        <dbReference type="EMBL" id="WNQ12843.1"/>
    </source>
</evidence>
<evidence type="ECO:0000313" key="3">
    <source>
        <dbReference type="Proteomes" id="UP001305702"/>
    </source>
</evidence>
<keyword evidence="3" id="KW-1185">Reference proteome</keyword>
<gene>
    <name evidence="2" type="ORF">MJA45_07365</name>
</gene>
<dbReference type="AlphaFoldDB" id="A0AA96LH17"/>